<keyword evidence="1" id="KW-0547">Nucleotide-binding</keyword>
<evidence type="ECO:0000313" key="5">
    <source>
        <dbReference type="Proteomes" id="UP000230094"/>
    </source>
</evidence>
<evidence type="ECO:0000256" key="1">
    <source>
        <dbReference type="ARBA" id="ARBA00022741"/>
    </source>
</evidence>
<dbReference type="GO" id="GO:0003677">
    <property type="term" value="F:DNA binding"/>
    <property type="evidence" value="ECO:0007669"/>
    <property type="project" value="UniProtKB-KW"/>
</dbReference>
<comment type="caution">
    <text evidence="4">The sequence shown here is derived from an EMBL/GenBank/DDBJ whole genome shotgun (WGS) entry which is preliminary data.</text>
</comment>
<protein>
    <recommendedName>
        <fullName evidence="6">Primosomal protein N' 3' DNA-binding domain-containing protein</fullName>
    </recommendedName>
</protein>
<gene>
    <name evidence="4" type="ORF">COU49_02910</name>
</gene>
<reference evidence="5" key="1">
    <citation type="submission" date="2017-09" db="EMBL/GenBank/DDBJ databases">
        <title>Depth-based differentiation of microbial function through sediment-hosted aquifers and enrichment of novel symbionts in the deep terrestrial subsurface.</title>
        <authorList>
            <person name="Probst A.J."/>
            <person name="Ladd B."/>
            <person name="Jarett J.K."/>
            <person name="Geller-Mcgrath D.E."/>
            <person name="Sieber C.M.K."/>
            <person name="Emerson J.B."/>
            <person name="Anantharaman K."/>
            <person name="Thomas B.C."/>
            <person name="Malmstrom R."/>
            <person name="Stieglmeier M."/>
            <person name="Klingl A."/>
            <person name="Woyke T."/>
            <person name="Ryan C.M."/>
            <person name="Banfield J.F."/>
        </authorList>
    </citation>
    <scope>NUCLEOTIDE SEQUENCE [LARGE SCALE GENOMIC DNA]</scope>
</reference>
<dbReference type="Proteomes" id="UP000230094">
    <property type="component" value="Unassembled WGS sequence"/>
</dbReference>
<dbReference type="GO" id="GO:0006310">
    <property type="term" value="P:DNA recombination"/>
    <property type="evidence" value="ECO:0007669"/>
    <property type="project" value="TreeGrafter"/>
</dbReference>
<organism evidence="4 5">
    <name type="scientific">Candidatus Nomurabacteria bacterium CG10_big_fil_rev_8_21_14_0_10_35_16</name>
    <dbReference type="NCBI Taxonomy" id="1974731"/>
    <lineage>
        <taxon>Bacteria</taxon>
        <taxon>Candidatus Nomuraibacteriota</taxon>
    </lineage>
</organism>
<dbReference type="Gene3D" id="3.40.1440.60">
    <property type="entry name" value="PriA, 3(prime) DNA-binding domain"/>
    <property type="match status" value="1"/>
</dbReference>
<dbReference type="InterPro" id="IPR042115">
    <property type="entry name" value="PriA_3primeBD_sf"/>
</dbReference>
<dbReference type="GO" id="GO:0006302">
    <property type="term" value="P:double-strand break repair"/>
    <property type="evidence" value="ECO:0007669"/>
    <property type="project" value="TreeGrafter"/>
</dbReference>
<evidence type="ECO:0000256" key="3">
    <source>
        <dbReference type="ARBA" id="ARBA00023125"/>
    </source>
</evidence>
<dbReference type="Gene3D" id="3.40.50.300">
    <property type="entry name" value="P-loop containing nucleotide triphosphate hydrolases"/>
    <property type="match status" value="1"/>
</dbReference>
<accession>A0A2H0TAT6</accession>
<dbReference type="PANTHER" id="PTHR30580:SF0">
    <property type="entry name" value="PRIMOSOMAL PROTEIN N"/>
    <property type="match status" value="1"/>
</dbReference>
<dbReference type="PANTHER" id="PTHR30580">
    <property type="entry name" value="PRIMOSOMAL PROTEIN N"/>
    <property type="match status" value="1"/>
</dbReference>
<evidence type="ECO:0008006" key="6">
    <source>
        <dbReference type="Google" id="ProtNLM"/>
    </source>
</evidence>
<evidence type="ECO:0000313" key="4">
    <source>
        <dbReference type="EMBL" id="PIR68101.1"/>
    </source>
</evidence>
<dbReference type="EMBL" id="PFCQ01000014">
    <property type="protein sequence ID" value="PIR68101.1"/>
    <property type="molecule type" value="Genomic_DNA"/>
</dbReference>
<evidence type="ECO:0000256" key="2">
    <source>
        <dbReference type="ARBA" id="ARBA00022840"/>
    </source>
</evidence>
<dbReference type="AlphaFoldDB" id="A0A2H0TAT6"/>
<proteinExistence type="predicted"/>
<name>A0A2H0TAT6_9BACT</name>
<keyword evidence="2" id="KW-0067">ATP-binding</keyword>
<dbReference type="GO" id="GO:0043138">
    <property type="term" value="F:3'-5' DNA helicase activity"/>
    <property type="evidence" value="ECO:0007669"/>
    <property type="project" value="TreeGrafter"/>
</dbReference>
<dbReference type="GO" id="GO:0005524">
    <property type="term" value="F:ATP binding"/>
    <property type="evidence" value="ECO:0007669"/>
    <property type="project" value="UniProtKB-KW"/>
</dbReference>
<sequence length="644" mass="73315">MKILSVIPLKKGVLKGNLTYFSSLDIPVGNIVSISLRNKKELGLVVATEDLSQKKSNVKNMNFNLKKINETKGSSIFLPEYLESIFDVSNYFAKNRNNAIASLIPRVFIEKYDEISKTKNETENNKKNDKNLRVEKLLFQYPLKDRMSIYKTLIRESFAKRKSIFIVLPTELDIKKFEDFLARGVEQFTFSLHSGNSAKKTILNYKKIITSKHPLLIIGTAPYLSMPKNNIGTIILEQENSSAYKMIAKPFFDLRIFTEVFASKIGAKLIIADNLLRFETLARKEIENINTLHPLSYRVDSGNEVMVLGKNPEKEKGGFQILKRESLEEIKNTLKNKQNVFIFSLRKGLATITTCKDCGNNIVCENCNSTLVLYSSKDETKKIFICNKCGKEKDTNITCDVCGSWNLMPLGIGTDTVYEYTKKILPKIKIFKLDKESAKTKKGAENIIKEFENSKGAILIGTEMALLYMSNKIPLSVIASFDSLWSIPNFRIAEKILKILLTINTQTEGKFIIQAKNETDGAILAIQRENFLSFIREELEDRKVLGYPPFKRFIKITFSGNKTETSKAREVLKELFKDYHPEIFSGFIPKTKDKYSTNLLLKLETKNWSLPALFIGGKIDEVLLSKLMSLPRSFQVSVDPEDLL</sequence>
<keyword evidence="3" id="KW-0238">DNA-binding</keyword>
<dbReference type="GO" id="GO:0006270">
    <property type="term" value="P:DNA replication initiation"/>
    <property type="evidence" value="ECO:0007669"/>
    <property type="project" value="TreeGrafter"/>
</dbReference>
<dbReference type="InterPro" id="IPR027417">
    <property type="entry name" value="P-loop_NTPase"/>
</dbReference>